<dbReference type="AlphaFoldDB" id="A0A0A3XMV1"/>
<feature type="signal peptide" evidence="1">
    <location>
        <begin position="1"/>
        <end position="23"/>
    </location>
</feature>
<dbReference type="RefSeq" id="WP_028154796.1">
    <property type="nucleotide sequence ID" value="NZ_JANUDC010000001.1"/>
</dbReference>
<evidence type="ECO:0000256" key="1">
    <source>
        <dbReference type="SAM" id="SignalP"/>
    </source>
</evidence>
<proteinExistence type="predicted"/>
<dbReference type="Proteomes" id="UP000030377">
    <property type="component" value="Unassembled WGS sequence"/>
</dbReference>
<evidence type="ECO:0000313" key="3">
    <source>
        <dbReference type="Proteomes" id="UP000030377"/>
    </source>
</evidence>
<gene>
    <name evidence="2" type="ORF">MA20_31355</name>
</gene>
<feature type="chain" id="PRO_5002016533" evidence="1">
    <location>
        <begin position="24"/>
        <end position="162"/>
    </location>
</feature>
<comment type="caution">
    <text evidence="2">The sequence shown here is derived from an EMBL/GenBank/DDBJ whole genome shotgun (WGS) entry which is preliminary data.</text>
</comment>
<organism evidence="2 3">
    <name type="scientific">Bradyrhizobium japonicum</name>
    <dbReference type="NCBI Taxonomy" id="375"/>
    <lineage>
        <taxon>Bacteria</taxon>
        <taxon>Pseudomonadati</taxon>
        <taxon>Pseudomonadota</taxon>
        <taxon>Alphaproteobacteria</taxon>
        <taxon>Hyphomicrobiales</taxon>
        <taxon>Nitrobacteraceae</taxon>
        <taxon>Bradyrhizobium</taxon>
    </lineage>
</organism>
<name>A0A0A3XMV1_BRAJP</name>
<reference evidence="2 3" key="1">
    <citation type="submission" date="2014-09" db="EMBL/GenBank/DDBJ databases">
        <title>Draft genome of Bradyrhizobium japonicum Is-34.</title>
        <authorList>
            <person name="Tsurumaru H."/>
            <person name="Yamakawa T."/>
            <person name="Hashimoto S."/>
            <person name="Okizaki K."/>
            <person name="Kanesaki Y."/>
            <person name="Yoshikawa H."/>
            <person name="Yajima S."/>
        </authorList>
    </citation>
    <scope>NUCLEOTIDE SEQUENCE [LARGE SCALE GENOMIC DNA]</scope>
    <source>
        <strain evidence="2 3">Is-34</strain>
    </source>
</reference>
<sequence length="162" mass="16906">MTSLKLIGAAVIAVSALASPAMGQASISNPAACESMFPSANCLNAGAGSPYATSRQQRQYRRTAYRDPNRYNNVTRQDDGFWPAATAGAVAGAAVGTAAAVASAPFGSWDNSYAYDTSGGYAGGRGEMGWYGNWDTYAARNGIICRPGTWYKGADGLQHICQ</sequence>
<accession>A0A0A3XMV1</accession>
<evidence type="ECO:0000313" key="2">
    <source>
        <dbReference type="EMBL" id="KGT75710.1"/>
    </source>
</evidence>
<dbReference type="EMBL" id="JRPN01000024">
    <property type="protein sequence ID" value="KGT75710.1"/>
    <property type="molecule type" value="Genomic_DNA"/>
</dbReference>
<protein>
    <submittedName>
        <fullName evidence="2">Uncharacterized protein</fullName>
    </submittedName>
</protein>
<keyword evidence="1" id="KW-0732">Signal</keyword>